<evidence type="ECO:0000256" key="1">
    <source>
        <dbReference type="ARBA" id="ARBA00004123"/>
    </source>
</evidence>
<evidence type="ECO:0000259" key="4">
    <source>
        <dbReference type="PROSITE" id="PS51514"/>
    </source>
</evidence>
<dbReference type="Pfam" id="PF13713">
    <property type="entry name" value="BRX_N"/>
    <property type="match status" value="1"/>
</dbReference>
<sequence length="170" mass="19123">MNARAADEAEKSKAAKEVIKSLTAQLKEMAERVPVEQLASSNLDAYEQMASEISRPSSVASVASLTSDSSDNSSTLRLSNGTKVQGQKPECIIQDEPGVYITLVSLPNDVNELRRCSFQEVYYYITFVWLTEHFVVSSYSRKHFTEDQAEKWWAANGTRLCERYNIKTVL</sequence>
<accession>A0AAW2S284</accession>
<dbReference type="PANTHER" id="PTHR46058:SF40">
    <property type="entry name" value="BRX DOMAIN-CONTAINING PROTEIN"/>
    <property type="match status" value="1"/>
</dbReference>
<dbReference type="PANTHER" id="PTHR46058">
    <property type="entry name" value="PROTEIN BREVIS RADIX-LIKE 1"/>
    <property type="match status" value="1"/>
</dbReference>
<name>A0AAW2S284_SESRA</name>
<dbReference type="InterPro" id="IPR027988">
    <property type="entry name" value="BRX_N"/>
</dbReference>
<organism evidence="5">
    <name type="scientific">Sesamum radiatum</name>
    <name type="common">Black benniseed</name>
    <dbReference type="NCBI Taxonomy" id="300843"/>
    <lineage>
        <taxon>Eukaryota</taxon>
        <taxon>Viridiplantae</taxon>
        <taxon>Streptophyta</taxon>
        <taxon>Embryophyta</taxon>
        <taxon>Tracheophyta</taxon>
        <taxon>Spermatophyta</taxon>
        <taxon>Magnoliopsida</taxon>
        <taxon>eudicotyledons</taxon>
        <taxon>Gunneridae</taxon>
        <taxon>Pentapetalae</taxon>
        <taxon>asterids</taxon>
        <taxon>lamiids</taxon>
        <taxon>Lamiales</taxon>
        <taxon>Pedaliaceae</taxon>
        <taxon>Sesamum</taxon>
    </lineage>
</organism>
<dbReference type="Pfam" id="PF08381">
    <property type="entry name" value="BRX"/>
    <property type="match status" value="2"/>
</dbReference>
<protein>
    <recommendedName>
        <fullName evidence="4">BRX domain-containing protein</fullName>
    </recommendedName>
</protein>
<dbReference type="InterPro" id="IPR044532">
    <property type="entry name" value="BRX-like"/>
</dbReference>
<comment type="caution">
    <text evidence="5">The sequence shown here is derived from an EMBL/GenBank/DDBJ whole genome shotgun (WGS) entry which is preliminary data.</text>
</comment>
<evidence type="ECO:0000313" key="5">
    <source>
        <dbReference type="EMBL" id="KAL0385758.1"/>
    </source>
</evidence>
<reference evidence="5" key="2">
    <citation type="journal article" date="2024" name="Plant">
        <title>Genomic evolution and insights into agronomic trait innovations of Sesamum species.</title>
        <authorList>
            <person name="Miao H."/>
            <person name="Wang L."/>
            <person name="Qu L."/>
            <person name="Liu H."/>
            <person name="Sun Y."/>
            <person name="Le M."/>
            <person name="Wang Q."/>
            <person name="Wei S."/>
            <person name="Zheng Y."/>
            <person name="Lin W."/>
            <person name="Duan Y."/>
            <person name="Cao H."/>
            <person name="Xiong S."/>
            <person name="Wang X."/>
            <person name="Wei L."/>
            <person name="Li C."/>
            <person name="Ma Q."/>
            <person name="Ju M."/>
            <person name="Zhao R."/>
            <person name="Li G."/>
            <person name="Mu C."/>
            <person name="Tian Q."/>
            <person name="Mei H."/>
            <person name="Zhang T."/>
            <person name="Gao T."/>
            <person name="Zhang H."/>
        </authorList>
    </citation>
    <scope>NUCLEOTIDE SEQUENCE</scope>
    <source>
        <strain evidence="5">G02</strain>
    </source>
</reference>
<dbReference type="AlphaFoldDB" id="A0AAW2S284"/>
<feature type="domain" description="BRX" evidence="4">
    <location>
        <begin position="89"/>
        <end position="165"/>
    </location>
</feature>
<dbReference type="InterPro" id="IPR013591">
    <property type="entry name" value="Brevis_radix_dom"/>
</dbReference>
<comment type="similarity">
    <text evidence="2">Belongs to the BRX family.</text>
</comment>
<evidence type="ECO:0000256" key="2">
    <source>
        <dbReference type="ARBA" id="ARBA00009057"/>
    </source>
</evidence>
<dbReference type="PROSITE" id="PS51514">
    <property type="entry name" value="BRX"/>
    <property type="match status" value="1"/>
</dbReference>
<gene>
    <name evidence="5" type="ORF">Sradi_2970100</name>
</gene>
<dbReference type="GO" id="GO:0005634">
    <property type="term" value="C:nucleus"/>
    <property type="evidence" value="ECO:0007669"/>
    <property type="project" value="UniProtKB-SubCell"/>
</dbReference>
<reference evidence="5" key="1">
    <citation type="submission" date="2020-06" db="EMBL/GenBank/DDBJ databases">
        <authorList>
            <person name="Li T."/>
            <person name="Hu X."/>
            <person name="Zhang T."/>
            <person name="Song X."/>
            <person name="Zhang H."/>
            <person name="Dai N."/>
            <person name="Sheng W."/>
            <person name="Hou X."/>
            <person name="Wei L."/>
        </authorList>
    </citation>
    <scope>NUCLEOTIDE SEQUENCE</scope>
    <source>
        <strain evidence="5">G02</strain>
        <tissue evidence="5">Leaf</tissue>
    </source>
</reference>
<evidence type="ECO:0000256" key="3">
    <source>
        <dbReference type="ARBA" id="ARBA00023242"/>
    </source>
</evidence>
<keyword evidence="3" id="KW-0539">Nucleus</keyword>
<dbReference type="EMBL" id="JACGWJ010000012">
    <property type="protein sequence ID" value="KAL0385758.1"/>
    <property type="molecule type" value="Genomic_DNA"/>
</dbReference>
<comment type="subcellular location">
    <subcellularLocation>
        <location evidence="1">Nucleus</location>
    </subcellularLocation>
</comment>
<proteinExistence type="inferred from homology"/>